<keyword evidence="4 8" id="KW-0249">Electron transport</keyword>
<dbReference type="PANTHER" id="PTHR36923:SF3">
    <property type="entry name" value="FERREDOXIN"/>
    <property type="match status" value="1"/>
</dbReference>
<evidence type="ECO:0000256" key="7">
    <source>
        <dbReference type="ARBA" id="ARBA00023291"/>
    </source>
</evidence>
<keyword evidence="3 8" id="KW-0479">Metal-binding</keyword>
<keyword evidence="2 8" id="KW-0813">Transport</keyword>
<feature type="domain" description="4Fe-4S ferredoxin-type" evidence="9">
    <location>
        <begin position="17"/>
        <end position="45"/>
    </location>
</feature>
<dbReference type="PRINTS" id="PR00352">
    <property type="entry name" value="3FE4SFRDOXIN"/>
</dbReference>
<dbReference type="InterPro" id="IPR051269">
    <property type="entry name" value="Fe-S_cluster_ET"/>
</dbReference>
<proteinExistence type="predicted"/>
<evidence type="ECO:0000259" key="9">
    <source>
        <dbReference type="PROSITE" id="PS51379"/>
    </source>
</evidence>
<evidence type="ECO:0000256" key="3">
    <source>
        <dbReference type="ARBA" id="ARBA00022723"/>
    </source>
</evidence>
<dbReference type="GO" id="GO:0009055">
    <property type="term" value="F:electron transfer activity"/>
    <property type="evidence" value="ECO:0007669"/>
    <property type="project" value="UniProtKB-UniRule"/>
</dbReference>
<dbReference type="GO" id="GO:0005506">
    <property type="term" value="F:iron ion binding"/>
    <property type="evidence" value="ECO:0007669"/>
    <property type="project" value="UniProtKB-UniRule"/>
</dbReference>
<evidence type="ECO:0000313" key="11">
    <source>
        <dbReference type="Proteomes" id="UP000193465"/>
    </source>
</evidence>
<name>A0A1X1TWU5_9MYCO</name>
<organism evidence="10 11">
    <name type="scientific">Mycolicibacter engbaekii</name>
    <dbReference type="NCBI Taxonomy" id="188915"/>
    <lineage>
        <taxon>Bacteria</taxon>
        <taxon>Bacillati</taxon>
        <taxon>Actinomycetota</taxon>
        <taxon>Actinomycetes</taxon>
        <taxon>Mycobacteriales</taxon>
        <taxon>Mycobacteriaceae</taxon>
        <taxon>Mycolicibacter</taxon>
    </lineage>
</organism>
<dbReference type="Gene3D" id="3.30.70.20">
    <property type="match status" value="1"/>
</dbReference>
<dbReference type="InterPro" id="IPR017896">
    <property type="entry name" value="4Fe4S_Fe-S-bd"/>
</dbReference>
<comment type="function">
    <text evidence="8">Ferredoxins are iron-sulfur proteins that transfer electrons in a wide variety of metabolic reactions.</text>
</comment>
<dbReference type="Pfam" id="PF13459">
    <property type="entry name" value="Fer4_15"/>
    <property type="match status" value="1"/>
</dbReference>
<evidence type="ECO:0000256" key="8">
    <source>
        <dbReference type="RuleBase" id="RU368020"/>
    </source>
</evidence>
<comment type="caution">
    <text evidence="10">The sequence shown here is derived from an EMBL/GenBank/DDBJ whole genome shotgun (WGS) entry which is preliminary data.</text>
</comment>
<accession>A0A1X1TWU5</accession>
<evidence type="ECO:0000256" key="2">
    <source>
        <dbReference type="ARBA" id="ARBA00022448"/>
    </source>
</evidence>
<comment type="cofactor">
    <cofactor evidence="1">
        <name>[3Fe-4S] cluster</name>
        <dbReference type="ChEBI" id="CHEBI:21137"/>
    </cofactor>
</comment>
<sequence>MPAAQSLAVAGRVGTAVRAIVDHDRCEGHGRCFAVAPDLFDLDDDGYSVVDEITVPEGRHDDAREAASSCPRAAIRLVD</sequence>
<protein>
    <recommendedName>
        <fullName evidence="8">Ferredoxin</fullName>
    </recommendedName>
</protein>
<dbReference type="SUPFAM" id="SSF54862">
    <property type="entry name" value="4Fe-4S ferredoxins"/>
    <property type="match status" value="1"/>
</dbReference>
<keyword evidence="5 8" id="KW-0408">Iron</keyword>
<keyword evidence="11" id="KW-1185">Reference proteome</keyword>
<dbReference type="AlphaFoldDB" id="A0A1X1TWU5"/>
<dbReference type="STRING" id="188915.AWC02_07775"/>
<evidence type="ECO:0000256" key="1">
    <source>
        <dbReference type="ARBA" id="ARBA00001927"/>
    </source>
</evidence>
<dbReference type="PANTHER" id="PTHR36923">
    <property type="entry name" value="FERREDOXIN"/>
    <property type="match status" value="1"/>
</dbReference>
<reference evidence="10 11" key="1">
    <citation type="submission" date="2016-01" db="EMBL/GenBank/DDBJ databases">
        <title>The new phylogeny of the genus Mycobacterium.</title>
        <authorList>
            <person name="Tarcisio F."/>
            <person name="Conor M."/>
            <person name="Antonella G."/>
            <person name="Elisabetta G."/>
            <person name="Giulia F.S."/>
            <person name="Sara T."/>
            <person name="Anna F."/>
            <person name="Clotilde B."/>
            <person name="Roberto B."/>
            <person name="Veronica D.S."/>
            <person name="Fabio R."/>
            <person name="Monica P."/>
            <person name="Olivier J."/>
            <person name="Enrico T."/>
            <person name="Nicola S."/>
        </authorList>
    </citation>
    <scope>NUCLEOTIDE SEQUENCE [LARGE SCALE GENOMIC DNA]</scope>
    <source>
        <strain evidence="10 11">ATCC 27353</strain>
    </source>
</reference>
<evidence type="ECO:0000313" key="10">
    <source>
        <dbReference type="EMBL" id="ORV49042.1"/>
    </source>
</evidence>
<dbReference type="GO" id="GO:0051538">
    <property type="term" value="F:3 iron, 4 sulfur cluster binding"/>
    <property type="evidence" value="ECO:0007669"/>
    <property type="project" value="UniProtKB-KW"/>
</dbReference>
<evidence type="ECO:0000256" key="5">
    <source>
        <dbReference type="ARBA" id="ARBA00023004"/>
    </source>
</evidence>
<dbReference type="PROSITE" id="PS51379">
    <property type="entry name" value="4FE4S_FER_2"/>
    <property type="match status" value="1"/>
</dbReference>
<gene>
    <name evidence="10" type="ORF">AWC02_07775</name>
</gene>
<dbReference type="EMBL" id="LQOT01000025">
    <property type="protein sequence ID" value="ORV49042.1"/>
    <property type="molecule type" value="Genomic_DNA"/>
</dbReference>
<dbReference type="InterPro" id="IPR001080">
    <property type="entry name" value="3Fe4S_ferredoxin"/>
</dbReference>
<dbReference type="Proteomes" id="UP000193465">
    <property type="component" value="Unassembled WGS sequence"/>
</dbReference>
<keyword evidence="7" id="KW-0003">3Fe-4S</keyword>
<evidence type="ECO:0000256" key="6">
    <source>
        <dbReference type="ARBA" id="ARBA00023014"/>
    </source>
</evidence>
<evidence type="ECO:0000256" key="4">
    <source>
        <dbReference type="ARBA" id="ARBA00022982"/>
    </source>
</evidence>
<keyword evidence="6 8" id="KW-0411">Iron-sulfur</keyword>